<dbReference type="Pfam" id="PF00400">
    <property type="entry name" value="WD40"/>
    <property type="match status" value="3"/>
</dbReference>
<keyword evidence="11" id="KW-1185">Reference proteome</keyword>
<dbReference type="Gene3D" id="2.130.10.10">
    <property type="entry name" value="YVTN repeat-like/Quinoprotein amine dehydrogenase"/>
    <property type="match status" value="2"/>
</dbReference>
<dbReference type="AlphaFoldDB" id="L1K2Y6"/>
<feature type="region of interest" description="Disordered" evidence="7">
    <location>
        <begin position="1"/>
        <end position="28"/>
    </location>
</feature>
<dbReference type="PRINTS" id="PR00320">
    <property type="entry name" value="GPROTEINBRPT"/>
</dbReference>
<dbReference type="Proteomes" id="UP000011087">
    <property type="component" value="Unassembled WGS sequence"/>
</dbReference>
<dbReference type="KEGG" id="gtt:GUITHDRAFT_156829"/>
<evidence type="ECO:0000256" key="1">
    <source>
        <dbReference type="ARBA" id="ARBA00004604"/>
    </source>
</evidence>
<dbReference type="RefSeq" id="XP_005841949.1">
    <property type="nucleotide sequence ID" value="XM_005841892.1"/>
</dbReference>
<reference evidence="9 11" key="1">
    <citation type="journal article" date="2012" name="Nature">
        <title>Algal genomes reveal evolutionary mosaicism and the fate of nucleomorphs.</title>
        <authorList>
            <consortium name="DOE Joint Genome Institute"/>
            <person name="Curtis B.A."/>
            <person name="Tanifuji G."/>
            <person name="Burki F."/>
            <person name="Gruber A."/>
            <person name="Irimia M."/>
            <person name="Maruyama S."/>
            <person name="Arias M.C."/>
            <person name="Ball S.G."/>
            <person name="Gile G.H."/>
            <person name="Hirakawa Y."/>
            <person name="Hopkins J.F."/>
            <person name="Kuo A."/>
            <person name="Rensing S.A."/>
            <person name="Schmutz J."/>
            <person name="Symeonidi A."/>
            <person name="Elias M."/>
            <person name="Eveleigh R.J."/>
            <person name="Herman E.K."/>
            <person name="Klute M.J."/>
            <person name="Nakayama T."/>
            <person name="Obornik M."/>
            <person name="Reyes-Prieto A."/>
            <person name="Armbrust E.V."/>
            <person name="Aves S.J."/>
            <person name="Beiko R.G."/>
            <person name="Coutinho P."/>
            <person name="Dacks J.B."/>
            <person name="Durnford D.G."/>
            <person name="Fast N.M."/>
            <person name="Green B.R."/>
            <person name="Grisdale C.J."/>
            <person name="Hempel F."/>
            <person name="Henrissat B."/>
            <person name="Hoppner M.P."/>
            <person name="Ishida K."/>
            <person name="Kim E."/>
            <person name="Koreny L."/>
            <person name="Kroth P.G."/>
            <person name="Liu Y."/>
            <person name="Malik S.B."/>
            <person name="Maier U.G."/>
            <person name="McRose D."/>
            <person name="Mock T."/>
            <person name="Neilson J.A."/>
            <person name="Onodera N.T."/>
            <person name="Poole A.M."/>
            <person name="Pritham E.J."/>
            <person name="Richards T.A."/>
            <person name="Rocap G."/>
            <person name="Roy S.W."/>
            <person name="Sarai C."/>
            <person name="Schaack S."/>
            <person name="Shirato S."/>
            <person name="Slamovits C.H."/>
            <person name="Spencer D.F."/>
            <person name="Suzuki S."/>
            <person name="Worden A.Z."/>
            <person name="Zauner S."/>
            <person name="Barry K."/>
            <person name="Bell C."/>
            <person name="Bharti A.K."/>
            <person name="Crow J.A."/>
            <person name="Grimwood J."/>
            <person name="Kramer R."/>
            <person name="Lindquist E."/>
            <person name="Lucas S."/>
            <person name="Salamov A."/>
            <person name="McFadden G.I."/>
            <person name="Lane C.E."/>
            <person name="Keeling P.J."/>
            <person name="Gray M.W."/>
            <person name="Grigoriev I.V."/>
            <person name="Archibald J.M."/>
        </authorList>
    </citation>
    <scope>NUCLEOTIDE SEQUENCE</scope>
    <source>
        <strain evidence="9 11">CCMP2712</strain>
    </source>
</reference>
<dbReference type="EnsemblProtists" id="EKX54969">
    <property type="protein sequence ID" value="EKX54969"/>
    <property type="gene ID" value="GUITHDRAFT_156829"/>
</dbReference>
<comment type="subcellular location">
    <subcellularLocation>
        <location evidence="1">Nucleus</location>
        <location evidence="1">Nucleolus</location>
    </subcellularLocation>
</comment>
<dbReference type="HOGENOM" id="CLU_021102_4_0_1"/>
<evidence type="ECO:0000256" key="4">
    <source>
        <dbReference type="ARBA" id="ARBA00022737"/>
    </source>
</evidence>
<dbReference type="SMART" id="SM00320">
    <property type="entry name" value="WD40"/>
    <property type="match status" value="6"/>
</dbReference>
<keyword evidence="5" id="KW-0539">Nucleus</keyword>
<dbReference type="InterPro" id="IPR001680">
    <property type="entry name" value="WD40_rpt"/>
</dbReference>
<dbReference type="GO" id="GO:0045943">
    <property type="term" value="P:positive regulation of transcription by RNA polymerase I"/>
    <property type="evidence" value="ECO:0007669"/>
    <property type="project" value="TreeGrafter"/>
</dbReference>
<dbReference type="PROSITE" id="PS50082">
    <property type="entry name" value="WD_REPEATS_2"/>
    <property type="match status" value="3"/>
</dbReference>
<organism evidence="9">
    <name type="scientific">Guillardia theta (strain CCMP2712)</name>
    <name type="common">Cryptophyte</name>
    <dbReference type="NCBI Taxonomy" id="905079"/>
    <lineage>
        <taxon>Eukaryota</taxon>
        <taxon>Cryptophyceae</taxon>
        <taxon>Pyrenomonadales</taxon>
        <taxon>Geminigeraceae</taxon>
        <taxon>Guillardia</taxon>
    </lineage>
</organism>
<dbReference type="EMBL" id="JH992966">
    <property type="protein sequence ID" value="EKX54969.1"/>
    <property type="molecule type" value="Genomic_DNA"/>
</dbReference>
<gene>
    <name evidence="9" type="ORF">GUITHDRAFT_156829</name>
</gene>
<reference evidence="10" key="3">
    <citation type="submission" date="2015-06" db="UniProtKB">
        <authorList>
            <consortium name="EnsemblProtists"/>
        </authorList>
    </citation>
    <scope>IDENTIFICATION</scope>
</reference>
<feature type="compositionally biased region" description="Basic and acidic residues" evidence="7">
    <location>
        <begin position="1"/>
        <end position="15"/>
    </location>
</feature>
<feature type="domain" description="U3 small nucleolar RNA-associated protein 15 C-terminal" evidence="8">
    <location>
        <begin position="353"/>
        <end position="495"/>
    </location>
</feature>
<evidence type="ECO:0000256" key="3">
    <source>
        <dbReference type="ARBA" id="ARBA00022574"/>
    </source>
</evidence>
<proteinExistence type="predicted"/>
<sequence length="501" mass="55841">MAEHGDGFRKLEMQRAPRAPEASTPEQRHWRRYKTSLVTKAYAAVHCVAFSPAAPYDFAVTNSTRVQIYGSRGKAVKKTISRFKDIVYTTSFRDDGKLLVAAGEERIVKVFDVESGGMLRMLKGHSKPVHSCGFSRDRLHCISGGDDAVVKYWDVATGEETMNLEGHKDHVRCVTTSPTSQDVVVSGSYDHTVKLWDCRKGASVLTVDHGGPVQAVLMLPGGGVMVTAGGNVMKVWDVLAGGRVLHAMANHSKPITCLAYDENGGRILSGSLDHHLKVYDVQEYRVRYSLDYQQPILSLGFSQNQSTIAVGMANGLLNVRSRPTEEEKLSKVKAKKNPRGGTFQYFIRGQYDKANEEDDFRVERIRKQKLAPYDKMLKKFPYGTALDAALRTTNPLIIASLLHELYVRDCARIALSGRDDTTLIPILKFICKYISVQTYTSLLTDVSNTILELYTVIIGRSEAVDELLWKIRMRVHEQLMMDANLVALQGSLELILASTLH</sequence>
<evidence type="ECO:0000256" key="2">
    <source>
        <dbReference type="ARBA" id="ARBA00022552"/>
    </source>
</evidence>
<dbReference type="GO" id="GO:0005730">
    <property type="term" value="C:nucleolus"/>
    <property type="evidence" value="ECO:0007669"/>
    <property type="project" value="UniProtKB-SubCell"/>
</dbReference>
<evidence type="ECO:0000313" key="11">
    <source>
        <dbReference type="Proteomes" id="UP000011087"/>
    </source>
</evidence>
<accession>L1K2Y6</accession>
<dbReference type="SUPFAM" id="SSF50978">
    <property type="entry name" value="WD40 repeat-like"/>
    <property type="match status" value="1"/>
</dbReference>
<dbReference type="Pfam" id="PF09384">
    <property type="entry name" value="UTP15_C"/>
    <property type="match status" value="1"/>
</dbReference>
<dbReference type="eggNOG" id="KOG0310">
    <property type="taxonomic scope" value="Eukaryota"/>
</dbReference>
<evidence type="ECO:0000256" key="6">
    <source>
        <dbReference type="PROSITE-ProRule" id="PRU00221"/>
    </source>
</evidence>
<protein>
    <submittedName>
        <fullName evidence="9">U3 small nucleolar RNA-associated protein, U3snoRNP</fullName>
    </submittedName>
</protein>
<evidence type="ECO:0000256" key="7">
    <source>
        <dbReference type="SAM" id="MobiDB-lite"/>
    </source>
</evidence>
<dbReference type="OrthoDB" id="431715at2759"/>
<dbReference type="PANTHER" id="PTHR19924:SF26">
    <property type="entry name" value="U3 SMALL NUCLEOLAR RNA-ASSOCIATED PROTEIN 15 HOMOLOG"/>
    <property type="match status" value="1"/>
</dbReference>
<dbReference type="InterPro" id="IPR015943">
    <property type="entry name" value="WD40/YVTN_repeat-like_dom_sf"/>
</dbReference>
<dbReference type="PaxDb" id="55529-EKX54969"/>
<evidence type="ECO:0000259" key="8">
    <source>
        <dbReference type="Pfam" id="PF09384"/>
    </source>
</evidence>
<name>L1K2Y6_GUITC</name>
<feature type="repeat" description="WD" evidence="6">
    <location>
        <begin position="248"/>
        <end position="289"/>
    </location>
</feature>
<dbReference type="PANTHER" id="PTHR19924">
    <property type="entry name" value="UTP15 U3 SMALL NUCLEOLAR RNA-ASSOCIATED PROTEIN 15 FAMILY MEMBER"/>
    <property type="match status" value="1"/>
</dbReference>
<keyword evidence="3 6" id="KW-0853">WD repeat</keyword>
<dbReference type="OMA" id="ATYQVVH"/>
<dbReference type="GeneID" id="17311648"/>
<dbReference type="STRING" id="905079.L1K2Y6"/>
<dbReference type="InterPro" id="IPR020472">
    <property type="entry name" value="WD40_PAC1"/>
</dbReference>
<keyword evidence="4" id="KW-0677">Repeat</keyword>
<feature type="repeat" description="WD" evidence="6">
    <location>
        <begin position="164"/>
        <end position="206"/>
    </location>
</feature>
<evidence type="ECO:0000313" key="10">
    <source>
        <dbReference type="EnsemblProtists" id="EKX54969"/>
    </source>
</evidence>
<dbReference type="GO" id="GO:0006364">
    <property type="term" value="P:rRNA processing"/>
    <property type="evidence" value="ECO:0007669"/>
    <property type="project" value="UniProtKB-KW"/>
</dbReference>
<dbReference type="InterPro" id="IPR036322">
    <property type="entry name" value="WD40_repeat_dom_sf"/>
</dbReference>
<keyword evidence="2" id="KW-0698">rRNA processing</keyword>
<evidence type="ECO:0000256" key="5">
    <source>
        <dbReference type="ARBA" id="ARBA00023242"/>
    </source>
</evidence>
<dbReference type="CDD" id="cd00200">
    <property type="entry name" value="WD40"/>
    <property type="match status" value="1"/>
</dbReference>
<reference evidence="11" key="2">
    <citation type="submission" date="2012-11" db="EMBL/GenBank/DDBJ databases">
        <authorList>
            <person name="Kuo A."/>
            <person name="Curtis B.A."/>
            <person name="Tanifuji G."/>
            <person name="Burki F."/>
            <person name="Gruber A."/>
            <person name="Irimia M."/>
            <person name="Maruyama S."/>
            <person name="Arias M.C."/>
            <person name="Ball S.G."/>
            <person name="Gile G.H."/>
            <person name="Hirakawa Y."/>
            <person name="Hopkins J.F."/>
            <person name="Rensing S.A."/>
            <person name="Schmutz J."/>
            <person name="Symeonidi A."/>
            <person name="Elias M."/>
            <person name="Eveleigh R.J."/>
            <person name="Herman E.K."/>
            <person name="Klute M.J."/>
            <person name="Nakayama T."/>
            <person name="Obornik M."/>
            <person name="Reyes-Prieto A."/>
            <person name="Armbrust E.V."/>
            <person name="Aves S.J."/>
            <person name="Beiko R.G."/>
            <person name="Coutinho P."/>
            <person name="Dacks J.B."/>
            <person name="Durnford D.G."/>
            <person name="Fast N.M."/>
            <person name="Green B.R."/>
            <person name="Grisdale C."/>
            <person name="Hempe F."/>
            <person name="Henrissat B."/>
            <person name="Hoppner M.P."/>
            <person name="Ishida K.-I."/>
            <person name="Kim E."/>
            <person name="Koreny L."/>
            <person name="Kroth P.G."/>
            <person name="Liu Y."/>
            <person name="Malik S.-B."/>
            <person name="Maier U.G."/>
            <person name="McRose D."/>
            <person name="Mock T."/>
            <person name="Neilson J.A."/>
            <person name="Onodera N.T."/>
            <person name="Poole A.M."/>
            <person name="Pritham E.J."/>
            <person name="Richards T.A."/>
            <person name="Rocap G."/>
            <person name="Roy S.W."/>
            <person name="Sarai C."/>
            <person name="Schaack S."/>
            <person name="Shirato S."/>
            <person name="Slamovits C.H."/>
            <person name="Spencer D.F."/>
            <person name="Suzuki S."/>
            <person name="Worden A.Z."/>
            <person name="Zauner S."/>
            <person name="Barry K."/>
            <person name="Bell C."/>
            <person name="Bharti A.K."/>
            <person name="Crow J.A."/>
            <person name="Grimwood J."/>
            <person name="Kramer R."/>
            <person name="Lindquist E."/>
            <person name="Lucas S."/>
            <person name="Salamov A."/>
            <person name="McFadden G.I."/>
            <person name="Lane C.E."/>
            <person name="Keeling P.J."/>
            <person name="Gray M.W."/>
            <person name="Grigoriev I.V."/>
            <person name="Archibald J.M."/>
        </authorList>
    </citation>
    <scope>NUCLEOTIDE SEQUENCE</scope>
    <source>
        <strain evidence="11">CCMP2712</strain>
    </source>
</reference>
<dbReference type="PROSITE" id="PS50294">
    <property type="entry name" value="WD_REPEATS_REGION"/>
    <property type="match status" value="3"/>
</dbReference>
<evidence type="ECO:0000313" key="9">
    <source>
        <dbReference type="EMBL" id="EKX54969.1"/>
    </source>
</evidence>
<feature type="repeat" description="WD" evidence="6">
    <location>
        <begin position="122"/>
        <end position="163"/>
    </location>
</feature>
<dbReference type="InterPro" id="IPR018983">
    <property type="entry name" value="U3_snoRNA-assocProt_15_C"/>
</dbReference>